<comment type="caution">
    <text evidence="2">The sequence shown here is derived from an EMBL/GenBank/DDBJ whole genome shotgun (WGS) entry which is preliminary data.</text>
</comment>
<dbReference type="EMBL" id="SPQS01000004">
    <property type="protein sequence ID" value="TFV78127.1"/>
    <property type="molecule type" value="Genomic_DNA"/>
</dbReference>
<protein>
    <recommendedName>
        <fullName evidence="1">Transposase IS66 central domain-containing protein</fullName>
    </recommendedName>
</protein>
<evidence type="ECO:0000313" key="2">
    <source>
        <dbReference type="EMBL" id="TFV78127.1"/>
    </source>
</evidence>
<evidence type="ECO:0000313" key="3">
    <source>
        <dbReference type="Proteomes" id="UP000297700"/>
    </source>
</evidence>
<dbReference type="Pfam" id="PF03050">
    <property type="entry name" value="DDE_Tnp_IS66"/>
    <property type="match status" value="1"/>
</dbReference>
<dbReference type="AlphaFoldDB" id="A0A4Y9PEK5"/>
<dbReference type="Proteomes" id="UP000297700">
    <property type="component" value="Unassembled WGS sequence"/>
</dbReference>
<proteinExistence type="predicted"/>
<gene>
    <name evidence="2" type="ORF">E4K64_09605</name>
</gene>
<name>A0A4Y9PEK5_9BRAD</name>
<accession>A0A4Y9PEK5</accession>
<feature type="domain" description="Transposase IS66 central" evidence="1">
    <location>
        <begin position="31"/>
        <end position="66"/>
    </location>
</feature>
<dbReference type="InterPro" id="IPR004291">
    <property type="entry name" value="Transposase_IS66_central"/>
</dbReference>
<reference evidence="2 3" key="1">
    <citation type="submission" date="2019-03" db="EMBL/GenBank/DDBJ databases">
        <title>Bradyrhizobium strains diversity.</title>
        <authorList>
            <person name="Urquiaga M.C.O."/>
            <person name="Hungria M."/>
            <person name="Delamuta J.R.M."/>
            <person name="Klepa M.S."/>
        </authorList>
    </citation>
    <scope>NUCLEOTIDE SEQUENCE [LARGE SCALE GENOMIC DNA]</scope>
    <source>
        <strain evidence="2 3">CNPSo 3426</strain>
    </source>
</reference>
<sequence length="85" mass="9527">MFVRQQNRPLEEALQGGAPCRARIESAKRASWRANRSALTRFTEDGRIALENSAVERFIRPITLWKMRGSQASTKKPSTGPSSPL</sequence>
<organism evidence="2 3">
    <name type="scientific">Bradyrhizobium frederickii</name>
    <dbReference type="NCBI Taxonomy" id="2560054"/>
    <lineage>
        <taxon>Bacteria</taxon>
        <taxon>Pseudomonadati</taxon>
        <taxon>Pseudomonadota</taxon>
        <taxon>Alphaproteobacteria</taxon>
        <taxon>Hyphomicrobiales</taxon>
        <taxon>Nitrobacteraceae</taxon>
        <taxon>Bradyrhizobium</taxon>
    </lineage>
</organism>
<evidence type="ECO:0000259" key="1">
    <source>
        <dbReference type="Pfam" id="PF03050"/>
    </source>
</evidence>